<dbReference type="AlphaFoldDB" id="A0A381UQG1"/>
<proteinExistence type="predicted"/>
<gene>
    <name evidence="1" type="ORF">METZ01_LOCUS83164</name>
</gene>
<dbReference type="EMBL" id="UINC01006904">
    <property type="protein sequence ID" value="SVA30310.1"/>
    <property type="molecule type" value="Genomic_DNA"/>
</dbReference>
<reference evidence="1" key="1">
    <citation type="submission" date="2018-05" db="EMBL/GenBank/DDBJ databases">
        <authorList>
            <person name="Lanie J.A."/>
            <person name="Ng W.-L."/>
            <person name="Kazmierczak K.M."/>
            <person name="Andrzejewski T.M."/>
            <person name="Davidsen T.M."/>
            <person name="Wayne K.J."/>
            <person name="Tettelin H."/>
            <person name="Glass J.I."/>
            <person name="Rusch D."/>
            <person name="Podicherti R."/>
            <person name="Tsui H.-C.T."/>
            <person name="Winkler M.E."/>
        </authorList>
    </citation>
    <scope>NUCLEOTIDE SEQUENCE</scope>
</reference>
<protein>
    <submittedName>
        <fullName evidence="1">Uncharacterized protein</fullName>
    </submittedName>
</protein>
<accession>A0A381UQG1</accession>
<organism evidence="1">
    <name type="scientific">marine metagenome</name>
    <dbReference type="NCBI Taxonomy" id="408172"/>
    <lineage>
        <taxon>unclassified sequences</taxon>
        <taxon>metagenomes</taxon>
        <taxon>ecological metagenomes</taxon>
    </lineage>
</organism>
<name>A0A381UQG1_9ZZZZ</name>
<sequence>MLRLNNLLPYFYPFKKQLLWVEDISHPEKNKRVMLTEKTKYTLLNFRELI</sequence>
<evidence type="ECO:0000313" key="1">
    <source>
        <dbReference type="EMBL" id="SVA30310.1"/>
    </source>
</evidence>